<dbReference type="Pfam" id="PF07804">
    <property type="entry name" value="HipA_C"/>
    <property type="match status" value="1"/>
</dbReference>
<dbReference type="PANTHER" id="PTHR37419">
    <property type="entry name" value="SERINE/THREONINE-PROTEIN KINASE TOXIN HIPA"/>
    <property type="match status" value="1"/>
</dbReference>
<gene>
    <name evidence="5" type="ORF">J2W25_001906</name>
</gene>
<organism evidence="5 6">
    <name type="scientific">Variovorax boronicumulans</name>
    <dbReference type="NCBI Taxonomy" id="436515"/>
    <lineage>
        <taxon>Bacteria</taxon>
        <taxon>Pseudomonadati</taxon>
        <taxon>Pseudomonadota</taxon>
        <taxon>Betaproteobacteria</taxon>
        <taxon>Burkholderiales</taxon>
        <taxon>Comamonadaceae</taxon>
        <taxon>Variovorax</taxon>
    </lineage>
</organism>
<comment type="caution">
    <text evidence="5">The sequence shown here is derived from an EMBL/GenBank/DDBJ whole genome shotgun (WGS) entry which is preliminary data.</text>
</comment>
<dbReference type="InterPro" id="IPR012893">
    <property type="entry name" value="HipA-like_C"/>
</dbReference>
<dbReference type="GO" id="GO:0035556">
    <property type="term" value="P:intracellular signal transduction"/>
    <property type="evidence" value="ECO:0007669"/>
    <property type="project" value="InterPro"/>
</dbReference>
<dbReference type="InterPro" id="IPR052028">
    <property type="entry name" value="HipA_Ser/Thr_kinase"/>
</dbReference>
<dbReference type="RefSeq" id="WP_307636447.1">
    <property type="nucleotide sequence ID" value="NZ_JAUSRR010000003.1"/>
</dbReference>
<dbReference type="Proteomes" id="UP001244295">
    <property type="component" value="Unassembled WGS sequence"/>
</dbReference>
<dbReference type="AlphaFoldDB" id="A0AAW8DTL9"/>
<evidence type="ECO:0000256" key="1">
    <source>
        <dbReference type="ARBA" id="ARBA00010164"/>
    </source>
</evidence>
<evidence type="ECO:0000313" key="6">
    <source>
        <dbReference type="Proteomes" id="UP001244295"/>
    </source>
</evidence>
<dbReference type="GO" id="GO:0006629">
    <property type="term" value="P:lipid metabolic process"/>
    <property type="evidence" value="ECO:0007669"/>
    <property type="project" value="InterPro"/>
</dbReference>
<dbReference type="GO" id="GO:0004674">
    <property type="term" value="F:protein serine/threonine kinase activity"/>
    <property type="evidence" value="ECO:0007669"/>
    <property type="project" value="UniProtKB-EC"/>
</dbReference>
<name>A0AAW8DTL9_9BURK</name>
<dbReference type="Pfam" id="PF13657">
    <property type="entry name" value="Couple_hipA"/>
    <property type="match status" value="1"/>
</dbReference>
<keyword evidence="2 5" id="KW-0808">Transferase</keyword>
<keyword evidence="3 5" id="KW-0418">Kinase</keyword>
<accession>A0AAW8DTL9</accession>
<dbReference type="EMBL" id="JAUSRR010000003">
    <property type="protein sequence ID" value="MDP9922885.1"/>
    <property type="molecule type" value="Genomic_DNA"/>
</dbReference>
<dbReference type="GO" id="GO:0005829">
    <property type="term" value="C:cytosol"/>
    <property type="evidence" value="ECO:0007669"/>
    <property type="project" value="TreeGrafter"/>
</dbReference>
<dbReference type="InterPro" id="IPR001711">
    <property type="entry name" value="PLipase_C_Pinositol-sp_Y"/>
</dbReference>
<evidence type="ECO:0000256" key="2">
    <source>
        <dbReference type="ARBA" id="ARBA00022679"/>
    </source>
</evidence>
<dbReference type="PROSITE" id="PS50008">
    <property type="entry name" value="PIPLC_Y_DOMAIN"/>
    <property type="match status" value="1"/>
</dbReference>
<dbReference type="EC" id="2.7.11.1" evidence="5"/>
<dbReference type="NCBIfam" id="TIGR03071">
    <property type="entry name" value="couple_hipA"/>
    <property type="match status" value="1"/>
</dbReference>
<evidence type="ECO:0000259" key="4">
    <source>
        <dbReference type="PROSITE" id="PS50008"/>
    </source>
</evidence>
<evidence type="ECO:0000256" key="3">
    <source>
        <dbReference type="ARBA" id="ARBA00022777"/>
    </source>
</evidence>
<dbReference type="GO" id="GO:0004435">
    <property type="term" value="F:phosphatidylinositol-4,5-bisphosphate phospholipase C activity"/>
    <property type="evidence" value="ECO:0007669"/>
    <property type="project" value="InterPro"/>
</dbReference>
<feature type="domain" description="PI-PLC Y-box" evidence="4">
    <location>
        <begin position="137"/>
        <end position="191"/>
    </location>
</feature>
<sequence length="453" mass="50596">MSDEQPGGSLDRALDVFCASDHVGRVAFDPEDDRLSFAYSPAWRQHPGRFQLTPHIPFDGEVSHVAVRRYIDNLLPEGRALDVVANFTNVQKTNLFGLIRVLGRETAGALCFVPAGQLPEEGMAVRRPVEVAELQQRIDDRTRVPFAVWDGKVRMSVAGYQDKLLVLREGDALFLADGSLSSTHILKPEPLNDNLPCMVANEHFCMQLINRLGQRRLRENWAAEVEILRVPAPVLCVARFDRVRVDANVQRRHVIDGCQALNLPVAAKYERALGNGEDVRHIRDGASFQALSTLRPHMSNAAVGIRQLAVWAITTLLLGNSDAHGKNISFFGQGDTFTVAPFYDLVSVAVYDGQRIDHELAMAFGDEFTLADVKSFALADFCERLGFPRRTFARELRQLCEWVREEAQQQAVAPVYVDAERAFVRTLADYVVGRADLLLAQVAEIPEYKGELF</sequence>
<reference evidence="5" key="1">
    <citation type="submission" date="2023-07" db="EMBL/GenBank/DDBJ databases">
        <title>Sorghum-associated microbial communities from plants grown in Nebraska, USA.</title>
        <authorList>
            <person name="Schachtman D."/>
        </authorList>
    </citation>
    <scope>NUCLEOTIDE SEQUENCE</scope>
    <source>
        <strain evidence="5">DS2795</strain>
    </source>
</reference>
<evidence type="ECO:0000313" key="5">
    <source>
        <dbReference type="EMBL" id="MDP9922885.1"/>
    </source>
</evidence>
<protein>
    <submittedName>
        <fullName evidence="5">Serine/threonine-protein kinase HipA</fullName>
        <ecNumber evidence="5">2.7.11.1</ecNumber>
    </submittedName>
</protein>
<dbReference type="InterPro" id="IPR017508">
    <property type="entry name" value="HipA_N1"/>
</dbReference>
<proteinExistence type="inferred from homology"/>
<dbReference type="PANTHER" id="PTHR37419:SF1">
    <property type="entry name" value="SERINE_THREONINE-PROTEIN KINASE TOXIN HIPA"/>
    <property type="match status" value="1"/>
</dbReference>
<comment type="similarity">
    <text evidence="1">Belongs to the HipA Ser/Thr kinase family.</text>
</comment>